<evidence type="ECO:0000313" key="4">
    <source>
        <dbReference type="Proteomes" id="UP000015101"/>
    </source>
</evidence>
<dbReference type="GO" id="GO:0043565">
    <property type="term" value="F:sequence-specific DNA binding"/>
    <property type="evidence" value="ECO:0000318"/>
    <property type="project" value="GO_Central"/>
</dbReference>
<dbReference type="EMBL" id="AMQM01006069">
    <property type="status" value="NOT_ANNOTATED_CDS"/>
    <property type="molecule type" value="Genomic_DNA"/>
</dbReference>
<protein>
    <recommendedName>
        <fullName evidence="5">PiggyBac transposable element-derived protein domain-containing protein</fullName>
    </recommendedName>
</protein>
<accession>T1FBQ4</accession>
<dbReference type="InParanoid" id="T1FBQ4"/>
<reference evidence="2 4" key="2">
    <citation type="journal article" date="2013" name="Nature">
        <title>Insights into bilaterian evolution from three spiralian genomes.</title>
        <authorList>
            <person name="Simakov O."/>
            <person name="Marletaz F."/>
            <person name="Cho S.J."/>
            <person name="Edsinger-Gonzales E."/>
            <person name="Havlak P."/>
            <person name="Hellsten U."/>
            <person name="Kuo D.H."/>
            <person name="Larsson T."/>
            <person name="Lv J."/>
            <person name="Arendt D."/>
            <person name="Savage R."/>
            <person name="Osoegawa K."/>
            <person name="de Jong P."/>
            <person name="Grimwood J."/>
            <person name="Chapman J.A."/>
            <person name="Shapiro H."/>
            <person name="Aerts A."/>
            <person name="Otillar R.P."/>
            <person name="Terry A.Y."/>
            <person name="Boore J.L."/>
            <person name="Grigoriev I.V."/>
            <person name="Lindberg D.R."/>
            <person name="Seaver E.C."/>
            <person name="Weisblat D.A."/>
            <person name="Putnam N.H."/>
            <person name="Rokhsar D.S."/>
        </authorList>
    </citation>
    <scope>NUCLEOTIDE SEQUENCE</scope>
</reference>
<feature type="region of interest" description="Disordered" evidence="1">
    <location>
        <begin position="45"/>
        <end position="64"/>
    </location>
</feature>
<reference evidence="4" key="1">
    <citation type="submission" date="2012-12" db="EMBL/GenBank/DDBJ databases">
        <authorList>
            <person name="Hellsten U."/>
            <person name="Grimwood J."/>
            <person name="Chapman J.A."/>
            <person name="Shapiro H."/>
            <person name="Aerts A."/>
            <person name="Otillar R.P."/>
            <person name="Terry A.Y."/>
            <person name="Boore J.L."/>
            <person name="Simakov O."/>
            <person name="Marletaz F."/>
            <person name="Cho S.-J."/>
            <person name="Edsinger-Gonzales E."/>
            <person name="Havlak P."/>
            <person name="Kuo D.-H."/>
            <person name="Larsson T."/>
            <person name="Lv J."/>
            <person name="Arendt D."/>
            <person name="Savage R."/>
            <person name="Osoegawa K."/>
            <person name="de Jong P."/>
            <person name="Lindberg D.R."/>
            <person name="Seaver E.C."/>
            <person name="Weisblat D.A."/>
            <person name="Putnam N.H."/>
            <person name="Grigoriev I.V."/>
            <person name="Rokhsar D.S."/>
        </authorList>
    </citation>
    <scope>NUCLEOTIDE SEQUENCE</scope>
</reference>
<evidence type="ECO:0008006" key="5">
    <source>
        <dbReference type="Google" id="ProtNLM"/>
    </source>
</evidence>
<dbReference type="PANTHER" id="PTHR47055">
    <property type="entry name" value="DDE_TNP_1_7 DOMAIN-CONTAINING PROTEIN"/>
    <property type="match status" value="1"/>
</dbReference>
<dbReference type="AlphaFoldDB" id="T1FBQ4"/>
<dbReference type="GeneID" id="20206253"/>
<dbReference type="CTD" id="20206253"/>
<evidence type="ECO:0000313" key="2">
    <source>
        <dbReference type="EMBL" id="ESN97825.1"/>
    </source>
</evidence>
<evidence type="ECO:0000313" key="3">
    <source>
        <dbReference type="EnsemblMetazoa" id="HelroP177449"/>
    </source>
</evidence>
<dbReference type="Proteomes" id="UP000015101">
    <property type="component" value="Unassembled WGS sequence"/>
</dbReference>
<proteinExistence type="predicted"/>
<keyword evidence="4" id="KW-1185">Reference proteome</keyword>
<sequence length="354" mass="40152">MFMEGFLFCMKIDSAIFRYTVNEVLSMLEDETFLNDDVILLPPSGNCSDEDSGHEESTNADNLSAQQLTAPADFRINYEDDIVDSVDKLFKDDVLLSAEIPELIKSEWVRRNLPDKDFGSKPFERKLNINLTPTQLFNAFFDDSVINFIKDMTELYTRRDKGKHNFSTTLEEICIFFAMLLCQILLSIFNEYSEGYIAEKVHVGIISNGLALFAHWVGLRVGKSLHISHVGESYANISSIQERPPAKQLNDFTPAQLEKKHQISIKKKTSSKKIEKTNFKSINANNSVIQSSNGKSCSLDPLPTFLLKEQLDLLLPFLCHLVNSSIHMSIMPRSQKTAIERLINSFKLTGSKIH</sequence>
<dbReference type="EMBL" id="KB097269">
    <property type="protein sequence ID" value="ESN97825.1"/>
    <property type="molecule type" value="Genomic_DNA"/>
</dbReference>
<reference evidence="3" key="3">
    <citation type="submission" date="2015-06" db="UniProtKB">
        <authorList>
            <consortium name="EnsemblMetazoa"/>
        </authorList>
    </citation>
    <scope>IDENTIFICATION</scope>
</reference>
<dbReference type="EnsemblMetazoa" id="HelroT177449">
    <property type="protein sequence ID" value="HelroP177449"/>
    <property type="gene ID" value="HelroG177449"/>
</dbReference>
<dbReference type="PANTHER" id="PTHR47055:SF3">
    <property type="entry name" value="PHORBOL-ESTER_DAG-TYPE DOMAIN-CONTAINING PROTEIN"/>
    <property type="match status" value="1"/>
</dbReference>
<evidence type="ECO:0000256" key="1">
    <source>
        <dbReference type="SAM" id="MobiDB-lite"/>
    </source>
</evidence>
<dbReference type="RefSeq" id="XP_009023910.1">
    <property type="nucleotide sequence ID" value="XM_009025662.1"/>
</dbReference>
<organism evidence="3 4">
    <name type="scientific">Helobdella robusta</name>
    <name type="common">Californian leech</name>
    <dbReference type="NCBI Taxonomy" id="6412"/>
    <lineage>
        <taxon>Eukaryota</taxon>
        <taxon>Metazoa</taxon>
        <taxon>Spiralia</taxon>
        <taxon>Lophotrochozoa</taxon>
        <taxon>Annelida</taxon>
        <taxon>Clitellata</taxon>
        <taxon>Hirudinea</taxon>
        <taxon>Rhynchobdellida</taxon>
        <taxon>Glossiphoniidae</taxon>
        <taxon>Helobdella</taxon>
    </lineage>
</organism>
<gene>
    <name evidence="3" type="primary">20206253</name>
    <name evidence="2" type="ORF">HELRODRAFT_177449</name>
</gene>
<dbReference type="OrthoDB" id="8197645at2759"/>
<name>T1FBQ4_HELRO</name>
<dbReference type="HOGENOM" id="CLU_783644_0_0_1"/>
<dbReference type="InterPro" id="IPR052638">
    <property type="entry name" value="PiggyBac_TE-derived"/>
</dbReference>
<dbReference type="KEGG" id="hro:HELRODRAFT_177449"/>